<dbReference type="Pfam" id="PF01809">
    <property type="entry name" value="YidD"/>
    <property type="match status" value="1"/>
</dbReference>
<sequence>MLKKIPLLCIRLYQFTISPLLGNCCRFFPSCSDYAIEAIHVHGYKALWLIVKRIVKCHPWHPGGNDPVP</sequence>
<evidence type="ECO:0000256" key="2">
    <source>
        <dbReference type="HAMAP-Rule" id="MF_00386"/>
    </source>
</evidence>
<evidence type="ECO:0000313" key="3">
    <source>
        <dbReference type="EMBL" id="QYF48377.1"/>
    </source>
</evidence>
<dbReference type="EMBL" id="CP075587">
    <property type="protein sequence ID" value="QYF48377.1"/>
    <property type="molecule type" value="Genomic_DNA"/>
</dbReference>
<reference evidence="3 4" key="1">
    <citation type="journal article" date="2022" name="bioRxiv">
        <title>Ecology and evolution of chlamydial symbionts of arthropods.</title>
        <authorList>
            <person name="Halter T."/>
            <person name="Koestlbacher S."/>
            <person name="Collingro A."/>
            <person name="Sixt B.S."/>
            <person name="Toenshoff E.R."/>
            <person name="Hendrickx F."/>
            <person name="Kostanjsek R."/>
            <person name="Horn M."/>
        </authorList>
    </citation>
    <scope>NUCLEOTIDE SEQUENCE [LARGE SCALE GENOMIC DNA]</scope>
    <source>
        <strain evidence="3">W744xW776</strain>
    </source>
</reference>
<keyword evidence="1" id="KW-0997">Cell inner membrane</keyword>
<dbReference type="SMART" id="SM01234">
    <property type="entry name" value="Haemolytic"/>
    <property type="match status" value="1"/>
</dbReference>
<dbReference type="PANTHER" id="PTHR33383:SF1">
    <property type="entry name" value="MEMBRANE PROTEIN INSERTION EFFICIENCY FACTOR-RELATED"/>
    <property type="match status" value="1"/>
</dbReference>
<keyword evidence="2" id="KW-0472">Membrane</keyword>
<protein>
    <recommendedName>
        <fullName evidence="2">Putative membrane protein insertion efficiency factor</fullName>
    </recommendedName>
</protein>
<keyword evidence="2" id="KW-1003">Cell membrane</keyword>
<keyword evidence="4" id="KW-1185">Reference proteome</keyword>
<dbReference type="RefSeq" id="WP_215217422.1">
    <property type="nucleotide sequence ID" value="NZ_CP075587.1"/>
</dbReference>
<dbReference type="PANTHER" id="PTHR33383">
    <property type="entry name" value="MEMBRANE PROTEIN INSERTION EFFICIENCY FACTOR-RELATED"/>
    <property type="match status" value="1"/>
</dbReference>
<proteinExistence type="inferred from homology"/>
<dbReference type="Proteomes" id="UP000826014">
    <property type="component" value="Chromosome"/>
</dbReference>
<dbReference type="InterPro" id="IPR002696">
    <property type="entry name" value="Membr_insert_effic_factor_YidD"/>
</dbReference>
<dbReference type="HAMAP" id="MF_00386">
    <property type="entry name" value="UPF0161_YidD"/>
    <property type="match status" value="1"/>
</dbReference>
<accession>A0ABX8UZI3</accession>
<gene>
    <name evidence="3" type="ORF">RHABOEDO_000524</name>
</gene>
<organism evidence="3 4">
    <name type="scientific">Candidatus Rhabdochlamydia oedothoracis</name>
    <dbReference type="NCBI Taxonomy" id="2720720"/>
    <lineage>
        <taxon>Bacteria</taxon>
        <taxon>Pseudomonadati</taxon>
        <taxon>Chlamydiota</taxon>
        <taxon>Chlamydiia</taxon>
        <taxon>Parachlamydiales</taxon>
        <taxon>Candidatus Rhabdochlamydiaceae</taxon>
        <taxon>Candidatus Rhabdochlamydia</taxon>
    </lineage>
</organism>
<dbReference type="NCBIfam" id="TIGR00278">
    <property type="entry name" value="membrane protein insertion efficiency factor YidD"/>
    <property type="match status" value="1"/>
</dbReference>
<comment type="subcellular location">
    <subcellularLocation>
        <location evidence="2">Cell membrane</location>
        <topology evidence="2">Peripheral membrane protein</topology>
        <orientation evidence="2">Cytoplasmic side</orientation>
    </subcellularLocation>
</comment>
<comment type="function">
    <text evidence="2">Could be involved in insertion of integral membrane proteins into the membrane.</text>
</comment>
<evidence type="ECO:0000313" key="4">
    <source>
        <dbReference type="Proteomes" id="UP000826014"/>
    </source>
</evidence>
<evidence type="ECO:0000256" key="1">
    <source>
        <dbReference type="ARBA" id="ARBA00022519"/>
    </source>
</evidence>
<comment type="similarity">
    <text evidence="2">Belongs to the UPF0161 family.</text>
</comment>
<name>A0ABX8UZI3_9BACT</name>